<protein>
    <submittedName>
        <fullName evidence="14">UPF1</fullName>
    </submittedName>
</protein>
<keyword evidence="4 11" id="KW-0479">Metal-binding</keyword>
<dbReference type="SUPFAM" id="SSF52540">
    <property type="entry name" value="P-loop containing nucleoside triphosphate hydrolases"/>
    <property type="match status" value="1"/>
</dbReference>
<dbReference type="PANTHER" id="PTHR10887">
    <property type="entry name" value="DNA2/NAM7 HELICASE FAMILY"/>
    <property type="match status" value="1"/>
</dbReference>
<feature type="domain" description="Upf1" evidence="13">
    <location>
        <begin position="99"/>
        <end position="256"/>
    </location>
</feature>
<gene>
    <name evidence="14" type="ORF">EB796_016111</name>
</gene>
<dbReference type="EMBL" id="VXIV02002442">
    <property type="protein sequence ID" value="KAF6025569.1"/>
    <property type="molecule type" value="Genomic_DNA"/>
</dbReference>
<dbReference type="FunFam" id="3.40.50.300:FF:000097">
    <property type="entry name" value="Regulator of nonsense transcripts 1"/>
    <property type="match status" value="1"/>
</dbReference>
<dbReference type="Pfam" id="PF13086">
    <property type="entry name" value="AAA_11"/>
    <property type="match status" value="1"/>
</dbReference>
<name>A0A7J7JGW0_BUGNE</name>
<evidence type="ECO:0000256" key="6">
    <source>
        <dbReference type="ARBA" id="ARBA00022771"/>
    </source>
</evidence>
<evidence type="ECO:0000256" key="11">
    <source>
        <dbReference type="PROSITE-ProRule" id="PRU01341"/>
    </source>
</evidence>
<dbReference type="Pfam" id="PF13087">
    <property type="entry name" value="AAA_12"/>
    <property type="match status" value="1"/>
</dbReference>
<dbReference type="Pfam" id="PF04851">
    <property type="entry name" value="ResIII"/>
    <property type="match status" value="1"/>
</dbReference>
<dbReference type="PANTHER" id="PTHR10887:SF364">
    <property type="entry name" value="REGULATOR OF NONSENSE TRANSCRIPTS 1"/>
    <property type="match status" value="1"/>
</dbReference>
<evidence type="ECO:0000256" key="5">
    <source>
        <dbReference type="ARBA" id="ARBA00022741"/>
    </source>
</evidence>
<dbReference type="Gene3D" id="3.40.50.300">
    <property type="entry name" value="P-loop containing nucleotide triphosphate hydrolases"/>
    <property type="match status" value="2"/>
</dbReference>
<keyword evidence="6 11" id="KW-0863">Zinc-finger</keyword>
<keyword evidence="7" id="KW-0378">Hydrolase</keyword>
<evidence type="ECO:0000256" key="12">
    <source>
        <dbReference type="SAM" id="MobiDB-lite"/>
    </source>
</evidence>
<proteinExistence type="inferred from homology"/>
<dbReference type="InterPro" id="IPR040812">
    <property type="entry name" value="UPF1_1B_dom"/>
</dbReference>
<dbReference type="CDD" id="cd18808">
    <property type="entry name" value="SF1_C_Upf1"/>
    <property type="match status" value="1"/>
</dbReference>
<keyword evidence="5" id="KW-0547">Nucleotide-binding</keyword>
<sequence length="1111" mass="123409">MNFCKLKRMSVDAYGPNSQSLTFLEPDSELVGADTQVDEYDFDFTLPSQTQSQPQASQVDPVQNQLTPGVANGYDPVVGITQGVSDLQFEDDEEEAYYMKDLPKYACAYCGIHDPACVVYCNTTKKWFCNGRGNTSGSHIVNHLVRAKAKEVTLHKDGPLGEAALECYNCTCKNVFLLGYISAKLDSVVVLLCRQPCASTSSLKDTNWDSSSWQPLIQDRQFLGWIVKVPSDSEQMRARQISALQINKLEELWKEKPDAKLEDLEKPGIDEEPAQVMLRYEDAYQYQNVFGPLVKFEADNDKKTKESQTQDNITVHWDIGLNKKRTATFIFPKANDEIKLMMGDELRLKYLGEMHKPWAGVGHVIKIDSLTNEVTIELKSNANVPNDCTQNFVTDFVWKSTSFDRMQSALKVFAVDEHSVSAYIYHKLLGHEMEEVVMKTSLPKRFSAPGLPELNHSQVYAVKTVLQRPISLIQGPPGTGKTVTSATIVYHLAKQNSHQVLVCAPSNIAVDQLTEKIHKTGLKVVRLAAKSREAIASDVSFLALHNQVRNLSGNGELAKLQLLKDETGELSSNDEKRYRTLKRQAEKELLQHADVICCTCVGAGDPRLSNMNFKYTLIDESTQATEPECMIPVVLGCRQLVLVGDHCQLGPVVMCKKAARAGLSQSLFERLVVLGTRPIRLQVQYRMHPALSAFPSNIFYEGSLQNGVTAAERTRPIADFHWPQPEKPMFFLATSGQEEISSSGTSYLNRAEAACVEKIATKFLKGGIKPDQIGVITPYEGQRAYCVMYMKHSGTMPNKLYEEIEVASVDAFQGREKDFIILSCVRANEHQGIGFLNDPRRLNVALTRAKYGIIIVGNPKVLSKQELWNHLLTDYKEQQVLVEGPLSHLKESMMQFSKPRKLVNTTNPGGRFMSTTMFSAREVLIPGSAYDRSGAQPPTNLNGGAFYGRDPYMRATHDQMGFIPQDRGAFHTAAMNLPVPIGMFMSPVPPFQQPPMQQGNASRKPMTGGRPGYNGVGRTDRRGPNRPPRYSNQQQGGQVNSQAAGDGSQASQDAGGMISQPYGSQGPMTQTLCPCRSLSMSVRLVLVSQVLVNLPCLRIATLWMISSLKLT</sequence>
<evidence type="ECO:0000256" key="10">
    <source>
        <dbReference type="ARBA" id="ARBA00022840"/>
    </source>
</evidence>
<dbReference type="Pfam" id="PF09416">
    <property type="entry name" value="UPF1_Zn_bind"/>
    <property type="match status" value="1"/>
</dbReference>
<dbReference type="InterPro" id="IPR045055">
    <property type="entry name" value="DNA2/NAM7-like"/>
</dbReference>
<evidence type="ECO:0000256" key="1">
    <source>
        <dbReference type="ARBA" id="ARBA00004496"/>
    </source>
</evidence>
<dbReference type="GO" id="GO:0000184">
    <property type="term" value="P:nuclear-transcribed mRNA catabolic process, nonsense-mediated decay"/>
    <property type="evidence" value="ECO:0007669"/>
    <property type="project" value="InterPro"/>
</dbReference>
<dbReference type="GO" id="GO:0016787">
    <property type="term" value="F:hydrolase activity"/>
    <property type="evidence" value="ECO:0007669"/>
    <property type="project" value="UniProtKB-KW"/>
</dbReference>
<evidence type="ECO:0000256" key="8">
    <source>
        <dbReference type="ARBA" id="ARBA00022806"/>
    </source>
</evidence>
<dbReference type="GO" id="GO:0005524">
    <property type="term" value="F:ATP binding"/>
    <property type="evidence" value="ECO:0007669"/>
    <property type="project" value="UniProtKB-KW"/>
</dbReference>
<organism evidence="14 15">
    <name type="scientific">Bugula neritina</name>
    <name type="common">Brown bryozoan</name>
    <name type="synonym">Sertularia neritina</name>
    <dbReference type="NCBI Taxonomy" id="10212"/>
    <lineage>
        <taxon>Eukaryota</taxon>
        <taxon>Metazoa</taxon>
        <taxon>Spiralia</taxon>
        <taxon>Lophotrochozoa</taxon>
        <taxon>Bryozoa</taxon>
        <taxon>Gymnolaemata</taxon>
        <taxon>Cheilostomatida</taxon>
        <taxon>Flustrina</taxon>
        <taxon>Buguloidea</taxon>
        <taxon>Bugulidae</taxon>
        <taxon>Bugula</taxon>
    </lineage>
</organism>
<dbReference type="Pfam" id="PF18141">
    <property type="entry name" value="UPF1_1B_dom"/>
    <property type="match status" value="1"/>
</dbReference>
<keyword evidence="3" id="KW-0963">Cytoplasm</keyword>
<dbReference type="CDD" id="cd21400">
    <property type="entry name" value="ZBD_UPF1-like"/>
    <property type="match status" value="1"/>
</dbReference>
<keyword evidence="8" id="KW-0347">Helicase</keyword>
<evidence type="ECO:0000256" key="9">
    <source>
        <dbReference type="ARBA" id="ARBA00022833"/>
    </source>
</evidence>
<dbReference type="GO" id="GO:0003677">
    <property type="term" value="F:DNA binding"/>
    <property type="evidence" value="ECO:0007669"/>
    <property type="project" value="InterPro"/>
</dbReference>
<comment type="similarity">
    <text evidence="2">Belongs to the DNA2/NAM7 helicase family.</text>
</comment>
<dbReference type="PROSITE" id="PS51997">
    <property type="entry name" value="UPF1_CH_RICH"/>
    <property type="match status" value="1"/>
</dbReference>
<dbReference type="Gene3D" id="6.10.140.1240">
    <property type="match status" value="1"/>
</dbReference>
<dbReference type="AlphaFoldDB" id="A0A7J7JGW0"/>
<dbReference type="GO" id="GO:0005737">
    <property type="term" value="C:cytoplasm"/>
    <property type="evidence" value="ECO:0007669"/>
    <property type="project" value="UniProtKB-SubCell"/>
</dbReference>
<dbReference type="InterPro" id="IPR041679">
    <property type="entry name" value="DNA2/NAM7-like_C"/>
</dbReference>
<evidence type="ECO:0000259" key="13">
    <source>
        <dbReference type="PROSITE" id="PS51997"/>
    </source>
</evidence>
<keyword evidence="15" id="KW-1185">Reference proteome</keyword>
<dbReference type="GO" id="GO:0003724">
    <property type="term" value="F:RNA helicase activity"/>
    <property type="evidence" value="ECO:0007669"/>
    <property type="project" value="InterPro"/>
</dbReference>
<keyword evidence="10" id="KW-0067">ATP-binding</keyword>
<dbReference type="InterPro" id="IPR018999">
    <property type="entry name" value="UPF1_CH/ZBD"/>
</dbReference>
<feature type="compositionally biased region" description="Low complexity" evidence="12">
    <location>
        <begin position="1031"/>
        <end position="1044"/>
    </location>
</feature>
<evidence type="ECO:0000256" key="3">
    <source>
        <dbReference type="ARBA" id="ARBA00022490"/>
    </source>
</evidence>
<dbReference type="GO" id="GO:0008270">
    <property type="term" value="F:zinc ion binding"/>
    <property type="evidence" value="ECO:0007669"/>
    <property type="project" value="UniProtKB-UniRule"/>
</dbReference>
<feature type="region of interest" description="CC/SHH/C" evidence="11">
    <location>
        <begin position="121"/>
        <end position="149"/>
    </location>
</feature>
<dbReference type="Gene3D" id="2.40.30.230">
    <property type="match status" value="1"/>
</dbReference>
<evidence type="ECO:0000256" key="4">
    <source>
        <dbReference type="ARBA" id="ARBA00022723"/>
    </source>
</evidence>
<feature type="region of interest" description="C4" evidence="11">
    <location>
        <begin position="167"/>
        <end position="197"/>
    </location>
</feature>
<dbReference type="GO" id="GO:0003723">
    <property type="term" value="F:RNA binding"/>
    <property type="evidence" value="ECO:0007669"/>
    <property type="project" value="InterPro"/>
</dbReference>
<dbReference type="InterPro" id="IPR041677">
    <property type="entry name" value="DNA2/NAM7_AAA_11"/>
</dbReference>
<dbReference type="InterPro" id="IPR027417">
    <property type="entry name" value="P-loop_NTPase"/>
</dbReference>
<feature type="region of interest" description="C3H" evidence="11">
    <location>
        <begin position="107"/>
        <end position="139"/>
    </location>
</feature>
<dbReference type="CDD" id="cd21407">
    <property type="entry name" value="1B_UPF1-like"/>
    <property type="match status" value="1"/>
</dbReference>
<evidence type="ECO:0000256" key="7">
    <source>
        <dbReference type="ARBA" id="ARBA00022801"/>
    </source>
</evidence>
<comment type="caution">
    <text evidence="14">The sequence shown here is derived from an EMBL/GenBank/DDBJ whole genome shotgun (WGS) entry which is preliminary data.</text>
</comment>
<dbReference type="InterPro" id="IPR047187">
    <property type="entry name" value="SF1_C_Upf1"/>
</dbReference>
<feature type="region of interest" description="Disordered" evidence="12">
    <location>
        <begin position="986"/>
        <end position="1063"/>
    </location>
</feature>
<dbReference type="Proteomes" id="UP000593567">
    <property type="component" value="Unassembled WGS sequence"/>
</dbReference>
<accession>A0A7J7JGW0</accession>
<keyword evidence="9 11" id="KW-0862">Zinc</keyword>
<dbReference type="OrthoDB" id="6513042at2759"/>
<evidence type="ECO:0000256" key="2">
    <source>
        <dbReference type="ARBA" id="ARBA00007913"/>
    </source>
</evidence>
<evidence type="ECO:0000313" key="15">
    <source>
        <dbReference type="Proteomes" id="UP000593567"/>
    </source>
</evidence>
<evidence type="ECO:0000313" key="14">
    <source>
        <dbReference type="EMBL" id="KAF6025569.1"/>
    </source>
</evidence>
<reference evidence="14" key="1">
    <citation type="submission" date="2020-06" db="EMBL/GenBank/DDBJ databases">
        <title>Draft genome of Bugula neritina, a colonial animal packing powerful symbionts and potential medicines.</title>
        <authorList>
            <person name="Rayko M."/>
        </authorList>
    </citation>
    <scope>NUCLEOTIDE SEQUENCE [LARGE SCALE GENOMIC DNA]</scope>
    <source>
        <strain evidence="14">Kwan_BN1</strain>
    </source>
</reference>
<comment type="subcellular location">
    <subcellularLocation>
        <location evidence="1">Cytoplasm</location>
    </subcellularLocation>
</comment>
<dbReference type="InterPro" id="IPR006935">
    <property type="entry name" value="Helicase/UvrB_N"/>
</dbReference>
<dbReference type="CDD" id="cd18039">
    <property type="entry name" value="DEXXQc_UPF1"/>
    <property type="match status" value="1"/>
</dbReference>